<evidence type="ECO:0008006" key="4">
    <source>
        <dbReference type="Google" id="ProtNLM"/>
    </source>
</evidence>
<dbReference type="AlphaFoldDB" id="A0A1E5KT15"/>
<feature type="transmembrane region" description="Helical" evidence="1">
    <location>
        <begin position="7"/>
        <end position="24"/>
    </location>
</feature>
<dbReference type="Proteomes" id="UP000095256">
    <property type="component" value="Unassembled WGS sequence"/>
</dbReference>
<comment type="caution">
    <text evidence="2">The sequence shown here is derived from an EMBL/GenBank/DDBJ whole genome shotgun (WGS) entry which is preliminary data.</text>
</comment>
<proteinExistence type="predicted"/>
<name>A0A1E5KT15_9ENTE</name>
<dbReference type="PANTHER" id="PTHR36433">
    <property type="entry name" value="HYPOTHETICAL CYTOSOLIC PROTEIN"/>
    <property type="match status" value="1"/>
</dbReference>
<reference evidence="2 3" key="1">
    <citation type="submission" date="2016-09" db="EMBL/GenBank/DDBJ databases">
        <authorList>
            <person name="Capua I."/>
            <person name="De Benedictis P."/>
            <person name="Joannis T."/>
            <person name="Lombin L.H."/>
            <person name="Cattoli G."/>
        </authorList>
    </citation>
    <scope>NUCLEOTIDE SEQUENCE [LARGE SCALE GENOMIC DNA]</scope>
    <source>
        <strain evidence="2 3">LMG 25899</strain>
    </source>
</reference>
<keyword evidence="1" id="KW-0472">Membrane</keyword>
<dbReference type="STRING" id="762845.BCR26_07195"/>
<dbReference type="NCBIfam" id="TIGR01655">
    <property type="entry name" value="yxeA_fam"/>
    <property type="match status" value="1"/>
</dbReference>
<evidence type="ECO:0000313" key="3">
    <source>
        <dbReference type="Proteomes" id="UP000095256"/>
    </source>
</evidence>
<dbReference type="InterPro" id="IPR006542">
    <property type="entry name" value="DUF1093"/>
</dbReference>
<dbReference type="OrthoDB" id="2199916at2"/>
<sequence length="124" mass="13881">MSFIKKSLIGIFLIGVGLFGLTIFTKDSSGEMAAVLDQLNPLVKESYIYVKTEQPIHVNEYGTSDYKQLASEENGQTRTIRFKGLSELKVDHYLKITNKGAHVITYEEVPKEEVPAKALEQLTS</sequence>
<accession>A0A1E5KT15</accession>
<dbReference type="Pfam" id="PF06486">
    <property type="entry name" value="DUF1093"/>
    <property type="match status" value="1"/>
</dbReference>
<keyword evidence="1" id="KW-0812">Transmembrane</keyword>
<dbReference type="Gene3D" id="2.40.50.480">
    <property type="match status" value="1"/>
</dbReference>
<gene>
    <name evidence="2" type="ORF">BCR26_07195</name>
</gene>
<keyword evidence="1" id="KW-1133">Transmembrane helix</keyword>
<dbReference type="InterPro" id="IPR036166">
    <property type="entry name" value="YxeA-like_sf"/>
</dbReference>
<dbReference type="EMBL" id="MIEK01000081">
    <property type="protein sequence ID" value="OEH80779.1"/>
    <property type="molecule type" value="Genomic_DNA"/>
</dbReference>
<dbReference type="RefSeq" id="WP_069700297.1">
    <property type="nucleotide sequence ID" value="NZ_JAGGMA010000001.1"/>
</dbReference>
<evidence type="ECO:0000313" key="2">
    <source>
        <dbReference type="EMBL" id="OEH80779.1"/>
    </source>
</evidence>
<evidence type="ECO:0000256" key="1">
    <source>
        <dbReference type="SAM" id="Phobius"/>
    </source>
</evidence>
<keyword evidence="3" id="KW-1185">Reference proteome</keyword>
<protein>
    <recommendedName>
        <fullName evidence="4">YxeA family protein</fullName>
    </recommendedName>
</protein>
<organism evidence="2 3">
    <name type="scientific">Enterococcus rivorum</name>
    <dbReference type="NCBI Taxonomy" id="762845"/>
    <lineage>
        <taxon>Bacteria</taxon>
        <taxon>Bacillati</taxon>
        <taxon>Bacillota</taxon>
        <taxon>Bacilli</taxon>
        <taxon>Lactobacillales</taxon>
        <taxon>Enterococcaceae</taxon>
        <taxon>Enterococcus</taxon>
    </lineage>
</organism>
<dbReference type="PANTHER" id="PTHR36433:SF2">
    <property type="entry name" value="YXEA FAMILY PROTEIN"/>
    <property type="match status" value="1"/>
</dbReference>
<dbReference type="SUPFAM" id="SSF159121">
    <property type="entry name" value="BC4932-like"/>
    <property type="match status" value="1"/>
</dbReference>